<gene>
    <name evidence="2" type="ORF">P691DRAFT_801238</name>
</gene>
<organism evidence="2 3">
    <name type="scientific">Macrolepiota fuliginosa MF-IS2</name>
    <dbReference type="NCBI Taxonomy" id="1400762"/>
    <lineage>
        <taxon>Eukaryota</taxon>
        <taxon>Fungi</taxon>
        <taxon>Dikarya</taxon>
        <taxon>Basidiomycota</taxon>
        <taxon>Agaricomycotina</taxon>
        <taxon>Agaricomycetes</taxon>
        <taxon>Agaricomycetidae</taxon>
        <taxon>Agaricales</taxon>
        <taxon>Agaricineae</taxon>
        <taxon>Agaricaceae</taxon>
        <taxon>Macrolepiota</taxon>
    </lineage>
</organism>
<proteinExistence type="predicted"/>
<reference evidence="2" key="1">
    <citation type="submission" date="2020-11" db="EMBL/GenBank/DDBJ databases">
        <authorList>
            <consortium name="DOE Joint Genome Institute"/>
            <person name="Ahrendt S."/>
            <person name="Riley R."/>
            <person name="Andreopoulos W."/>
            <person name="Labutti K."/>
            <person name="Pangilinan J."/>
            <person name="Ruiz-Duenas F.J."/>
            <person name="Barrasa J.M."/>
            <person name="Sanchez-Garcia M."/>
            <person name="Camarero S."/>
            <person name="Miyauchi S."/>
            <person name="Serrano A."/>
            <person name="Linde D."/>
            <person name="Babiker R."/>
            <person name="Drula E."/>
            <person name="Ayuso-Fernandez I."/>
            <person name="Pacheco R."/>
            <person name="Padilla G."/>
            <person name="Ferreira P."/>
            <person name="Barriuso J."/>
            <person name="Kellner H."/>
            <person name="Castanera R."/>
            <person name="Alfaro M."/>
            <person name="Ramirez L."/>
            <person name="Pisabarro A.G."/>
            <person name="Kuo A."/>
            <person name="Tritt A."/>
            <person name="Lipzen A."/>
            <person name="He G."/>
            <person name="Yan M."/>
            <person name="Ng V."/>
            <person name="Cullen D."/>
            <person name="Martin F."/>
            <person name="Rosso M.-N."/>
            <person name="Henrissat B."/>
            <person name="Hibbett D."/>
            <person name="Martinez A.T."/>
            <person name="Grigoriev I.V."/>
        </authorList>
    </citation>
    <scope>NUCLEOTIDE SEQUENCE</scope>
    <source>
        <strain evidence="2">MF-IS2</strain>
    </source>
</reference>
<keyword evidence="3" id="KW-1185">Reference proteome</keyword>
<sequence>MDVTDPWGTNWHHTSPYDIGMPSGAANQDNSDVRLPLSQSLRFLSYSTELS</sequence>
<accession>A0A9P5XBX0</accession>
<evidence type="ECO:0000313" key="3">
    <source>
        <dbReference type="Proteomes" id="UP000807342"/>
    </source>
</evidence>
<feature type="non-terminal residue" evidence="2">
    <location>
        <position position="51"/>
    </location>
</feature>
<protein>
    <submittedName>
        <fullName evidence="2">Uncharacterized protein</fullName>
    </submittedName>
</protein>
<dbReference type="AlphaFoldDB" id="A0A9P5XBX0"/>
<dbReference type="Proteomes" id="UP000807342">
    <property type="component" value="Unassembled WGS sequence"/>
</dbReference>
<name>A0A9P5XBX0_9AGAR</name>
<evidence type="ECO:0000256" key="1">
    <source>
        <dbReference type="SAM" id="MobiDB-lite"/>
    </source>
</evidence>
<comment type="caution">
    <text evidence="2">The sequence shown here is derived from an EMBL/GenBank/DDBJ whole genome shotgun (WGS) entry which is preliminary data.</text>
</comment>
<dbReference type="EMBL" id="MU151170">
    <property type="protein sequence ID" value="KAF9448189.1"/>
    <property type="molecule type" value="Genomic_DNA"/>
</dbReference>
<dbReference type="OrthoDB" id="3231532at2759"/>
<feature type="region of interest" description="Disordered" evidence="1">
    <location>
        <begin position="1"/>
        <end position="31"/>
    </location>
</feature>
<evidence type="ECO:0000313" key="2">
    <source>
        <dbReference type="EMBL" id="KAF9448189.1"/>
    </source>
</evidence>